<gene>
    <name evidence="1" type="ORF">A4A49_52785</name>
</gene>
<sequence>MSSVGFFDVLKSIIRLFLALLTPLAASLLSPSPFLRCYPILLLGSSFNPDQSRCQHASSSRGHKQGHQLLDAVGHLQGTGAGLQEKEAVGHFQGAGLQEEEEEMGHLQGAGQQEEEQPCIDIRLLKSVFIFFESKSIQKLNLLLLNLNKLSTTPFFYSWKPHYVLTHHNLIKIRIIHLITTH</sequence>
<dbReference type="AlphaFoldDB" id="A0A314L1V1"/>
<keyword evidence="2" id="KW-1185">Reference proteome</keyword>
<reference evidence="1" key="1">
    <citation type="submission" date="2016-11" db="EMBL/GenBank/DDBJ databases">
        <title>The genome of Nicotiana attenuata.</title>
        <authorList>
            <person name="Xu S."/>
            <person name="Brockmoeller T."/>
            <person name="Gaquerel E."/>
            <person name="Navarro A."/>
            <person name="Kuhl H."/>
            <person name="Gase K."/>
            <person name="Ling Z."/>
            <person name="Zhou W."/>
            <person name="Kreitzer C."/>
            <person name="Stanke M."/>
            <person name="Tang H."/>
            <person name="Lyons E."/>
            <person name="Pandey P."/>
            <person name="Pandey S.P."/>
            <person name="Timmermann B."/>
            <person name="Baldwin I.T."/>
        </authorList>
    </citation>
    <scope>NUCLEOTIDE SEQUENCE [LARGE SCALE GENOMIC DNA]</scope>
    <source>
        <strain evidence="1">UT</strain>
    </source>
</reference>
<name>A0A314L1V1_NICAT</name>
<accession>A0A314L1V1</accession>
<proteinExistence type="predicted"/>
<evidence type="ECO:0000313" key="2">
    <source>
        <dbReference type="Proteomes" id="UP000187609"/>
    </source>
</evidence>
<dbReference type="Proteomes" id="UP000187609">
    <property type="component" value="Unassembled WGS sequence"/>
</dbReference>
<comment type="caution">
    <text evidence="1">The sequence shown here is derived from an EMBL/GenBank/DDBJ whole genome shotgun (WGS) entry which is preliminary data.</text>
</comment>
<dbReference type="EMBL" id="MJEQ01000538">
    <property type="protein sequence ID" value="OIT35590.1"/>
    <property type="molecule type" value="Genomic_DNA"/>
</dbReference>
<evidence type="ECO:0000313" key="1">
    <source>
        <dbReference type="EMBL" id="OIT35590.1"/>
    </source>
</evidence>
<organism evidence="1 2">
    <name type="scientific">Nicotiana attenuata</name>
    <name type="common">Coyote tobacco</name>
    <dbReference type="NCBI Taxonomy" id="49451"/>
    <lineage>
        <taxon>Eukaryota</taxon>
        <taxon>Viridiplantae</taxon>
        <taxon>Streptophyta</taxon>
        <taxon>Embryophyta</taxon>
        <taxon>Tracheophyta</taxon>
        <taxon>Spermatophyta</taxon>
        <taxon>Magnoliopsida</taxon>
        <taxon>eudicotyledons</taxon>
        <taxon>Gunneridae</taxon>
        <taxon>Pentapetalae</taxon>
        <taxon>asterids</taxon>
        <taxon>lamiids</taxon>
        <taxon>Solanales</taxon>
        <taxon>Solanaceae</taxon>
        <taxon>Nicotianoideae</taxon>
        <taxon>Nicotianeae</taxon>
        <taxon>Nicotiana</taxon>
    </lineage>
</organism>
<protein>
    <submittedName>
        <fullName evidence="1">Uncharacterized protein</fullName>
    </submittedName>
</protein>
<dbReference type="Gramene" id="OIT35590">
    <property type="protein sequence ID" value="OIT35590"/>
    <property type="gene ID" value="A4A49_52785"/>
</dbReference>